<accession>A0A0D7B2H4</accession>
<keyword evidence="3" id="KW-0274">FAD</keyword>
<dbReference type="GO" id="GO:0050660">
    <property type="term" value="F:flavin adenine dinucleotide binding"/>
    <property type="evidence" value="ECO:0007669"/>
    <property type="project" value="InterPro"/>
</dbReference>
<dbReference type="PANTHER" id="PTHR23023">
    <property type="entry name" value="DIMETHYLANILINE MONOOXYGENASE"/>
    <property type="match status" value="1"/>
</dbReference>
<feature type="chain" id="PRO_5002316887" evidence="5">
    <location>
        <begin position="22"/>
        <end position="542"/>
    </location>
</feature>
<dbReference type="AlphaFoldDB" id="A0A0D7B2H4"/>
<dbReference type="InterPro" id="IPR036188">
    <property type="entry name" value="FAD/NAD-bd_sf"/>
</dbReference>
<gene>
    <name evidence="6" type="ORF">CYLTODRAFT_424898</name>
</gene>
<dbReference type="STRING" id="1314674.A0A0D7B2H4"/>
<evidence type="ECO:0000256" key="2">
    <source>
        <dbReference type="ARBA" id="ARBA00022630"/>
    </source>
</evidence>
<evidence type="ECO:0000256" key="4">
    <source>
        <dbReference type="ARBA" id="ARBA00023002"/>
    </source>
</evidence>
<name>A0A0D7B2H4_9AGAR</name>
<dbReference type="GO" id="GO:0050661">
    <property type="term" value="F:NADP binding"/>
    <property type="evidence" value="ECO:0007669"/>
    <property type="project" value="InterPro"/>
</dbReference>
<proteinExistence type="inferred from homology"/>
<evidence type="ECO:0000313" key="7">
    <source>
        <dbReference type="Proteomes" id="UP000054007"/>
    </source>
</evidence>
<dbReference type="OrthoDB" id="66881at2759"/>
<dbReference type="SUPFAM" id="SSF51905">
    <property type="entry name" value="FAD/NAD(P)-binding domain"/>
    <property type="match status" value="1"/>
</dbReference>
<comment type="similarity">
    <text evidence="1">Belongs to the FMO family.</text>
</comment>
<dbReference type="InterPro" id="IPR020946">
    <property type="entry name" value="Flavin_mOase-like"/>
</dbReference>
<dbReference type="GO" id="GO:0004499">
    <property type="term" value="F:N,N-dimethylaniline monooxygenase activity"/>
    <property type="evidence" value="ECO:0007669"/>
    <property type="project" value="InterPro"/>
</dbReference>
<reference evidence="6 7" key="1">
    <citation type="journal article" date="2015" name="Fungal Genet. Biol.">
        <title>Evolution of novel wood decay mechanisms in Agaricales revealed by the genome sequences of Fistulina hepatica and Cylindrobasidium torrendii.</title>
        <authorList>
            <person name="Floudas D."/>
            <person name="Held B.W."/>
            <person name="Riley R."/>
            <person name="Nagy L.G."/>
            <person name="Koehler G."/>
            <person name="Ransdell A.S."/>
            <person name="Younus H."/>
            <person name="Chow J."/>
            <person name="Chiniquy J."/>
            <person name="Lipzen A."/>
            <person name="Tritt A."/>
            <person name="Sun H."/>
            <person name="Haridas S."/>
            <person name="LaButti K."/>
            <person name="Ohm R.A."/>
            <person name="Kues U."/>
            <person name="Blanchette R.A."/>
            <person name="Grigoriev I.V."/>
            <person name="Minto R.E."/>
            <person name="Hibbett D.S."/>
        </authorList>
    </citation>
    <scope>NUCLEOTIDE SEQUENCE [LARGE SCALE GENOMIC DNA]</scope>
    <source>
        <strain evidence="6 7">FP15055 ss-10</strain>
    </source>
</reference>
<keyword evidence="5" id="KW-0732">Signal</keyword>
<protein>
    <submittedName>
        <fullName evidence="6">FAD/NAD(P)-binding domain-containing protein</fullName>
    </submittedName>
</protein>
<organism evidence="6 7">
    <name type="scientific">Cylindrobasidium torrendii FP15055 ss-10</name>
    <dbReference type="NCBI Taxonomy" id="1314674"/>
    <lineage>
        <taxon>Eukaryota</taxon>
        <taxon>Fungi</taxon>
        <taxon>Dikarya</taxon>
        <taxon>Basidiomycota</taxon>
        <taxon>Agaricomycotina</taxon>
        <taxon>Agaricomycetes</taxon>
        <taxon>Agaricomycetidae</taxon>
        <taxon>Agaricales</taxon>
        <taxon>Marasmiineae</taxon>
        <taxon>Physalacriaceae</taxon>
        <taxon>Cylindrobasidium</taxon>
    </lineage>
</organism>
<dbReference type="Pfam" id="PF00743">
    <property type="entry name" value="FMO-like"/>
    <property type="match status" value="1"/>
</dbReference>
<dbReference type="Pfam" id="PF13450">
    <property type="entry name" value="NAD_binding_8"/>
    <property type="match status" value="1"/>
</dbReference>
<evidence type="ECO:0000256" key="1">
    <source>
        <dbReference type="ARBA" id="ARBA00009183"/>
    </source>
</evidence>
<keyword evidence="4" id="KW-0560">Oxidoreductase</keyword>
<dbReference type="InterPro" id="IPR050346">
    <property type="entry name" value="FMO-like"/>
</dbReference>
<sequence>MRVSVFSGVVLAACQWSVANAQQASFAWQKPVEEQHYEFEWPIRKVAIIGAGVGGLVAYRELAQAGFDVRVFERDHAPGGNWHYSDQKPPVVDIPNVAPVDSDYVPDIPDALPHGEVYLDSSADDTEERIRNHRGPKPTWASLDTNTPSVLQEIPGFKWPARVPLATDWHHVQRYLRAFASWHDINVNDDGPISYNTRVDRVEKRADGKGWTLTLKELVQTGDHTAKASWYTEDFDAVVIASGRFNGPSVPDIAGLAEFSKKFPGRIIHSREYRRPAEYEDQTVLVVGAGSSAVGIARDIIHSAKQVLQSIRRPTDPLRRYNLSTLPANATVIPTIDSIDVGRADSPSDARIHLSNGTVISGVDRIVLATGFRYTYPYLPQYHQSDKLLNNHPLVTDGTHVQSLFLDLFYIEEPTIGFINVNERIPTFSHSSLTASALASVWAGRAKLPNTEEQWRLHGEYVQRRGGYDKEFQRLPPDVLQERKRLFVAWLNDAAVQYGGPLVTAYDDHAEIMKLWQAARYNNTFDVLYGEQKSSEVAAFIG</sequence>
<keyword evidence="2" id="KW-0285">Flavoprotein</keyword>
<evidence type="ECO:0000313" key="6">
    <source>
        <dbReference type="EMBL" id="KIY64798.1"/>
    </source>
</evidence>
<dbReference type="Gene3D" id="3.50.50.60">
    <property type="entry name" value="FAD/NAD(P)-binding domain"/>
    <property type="match status" value="2"/>
</dbReference>
<keyword evidence="7" id="KW-1185">Reference proteome</keyword>
<dbReference type="EMBL" id="KN880618">
    <property type="protein sequence ID" value="KIY64798.1"/>
    <property type="molecule type" value="Genomic_DNA"/>
</dbReference>
<feature type="signal peptide" evidence="5">
    <location>
        <begin position="1"/>
        <end position="21"/>
    </location>
</feature>
<evidence type="ECO:0000256" key="3">
    <source>
        <dbReference type="ARBA" id="ARBA00022827"/>
    </source>
</evidence>
<dbReference type="Proteomes" id="UP000054007">
    <property type="component" value="Unassembled WGS sequence"/>
</dbReference>
<evidence type="ECO:0000256" key="5">
    <source>
        <dbReference type="SAM" id="SignalP"/>
    </source>
</evidence>